<proteinExistence type="predicted"/>
<dbReference type="EMBL" id="WQMS01000006">
    <property type="protein sequence ID" value="MVO77146.1"/>
    <property type="molecule type" value="Genomic_DNA"/>
</dbReference>
<dbReference type="AlphaFoldDB" id="A0A6I4IYJ2"/>
<evidence type="ECO:0000313" key="4">
    <source>
        <dbReference type="Proteomes" id="UP000441389"/>
    </source>
</evidence>
<keyword evidence="2" id="KW-1133">Transmembrane helix</keyword>
<evidence type="ECO:0000313" key="3">
    <source>
        <dbReference type="EMBL" id="MVO77146.1"/>
    </source>
</evidence>
<feature type="transmembrane region" description="Helical" evidence="2">
    <location>
        <begin position="6"/>
        <end position="24"/>
    </location>
</feature>
<evidence type="ECO:0000256" key="2">
    <source>
        <dbReference type="SAM" id="Phobius"/>
    </source>
</evidence>
<organism evidence="3 4">
    <name type="scientific">Sphingomonas horti</name>
    <dbReference type="NCBI Taxonomy" id="2682842"/>
    <lineage>
        <taxon>Bacteria</taxon>
        <taxon>Pseudomonadati</taxon>
        <taxon>Pseudomonadota</taxon>
        <taxon>Alphaproteobacteria</taxon>
        <taxon>Sphingomonadales</taxon>
        <taxon>Sphingomonadaceae</taxon>
        <taxon>Sphingomonas</taxon>
    </lineage>
</organism>
<feature type="compositionally biased region" description="Basic and acidic residues" evidence="1">
    <location>
        <begin position="65"/>
        <end position="74"/>
    </location>
</feature>
<dbReference type="RefSeq" id="WP_157026125.1">
    <property type="nucleotide sequence ID" value="NZ_WQMS01000006.1"/>
</dbReference>
<reference evidence="3 4" key="1">
    <citation type="submission" date="2019-12" db="EMBL/GenBank/DDBJ databases">
        <authorList>
            <person name="Huq M.A."/>
        </authorList>
    </citation>
    <scope>NUCLEOTIDE SEQUENCE [LARGE SCALE GENOMIC DNA]</scope>
    <source>
        <strain evidence="3 4">MAH-20</strain>
    </source>
</reference>
<keyword evidence="4" id="KW-1185">Reference proteome</keyword>
<name>A0A6I4IYJ2_9SPHN</name>
<gene>
    <name evidence="3" type="ORF">GON01_04230</name>
</gene>
<comment type="caution">
    <text evidence="3">The sequence shown here is derived from an EMBL/GenBank/DDBJ whole genome shotgun (WGS) entry which is preliminary data.</text>
</comment>
<keyword evidence="2" id="KW-0812">Transmembrane</keyword>
<dbReference type="Proteomes" id="UP000441389">
    <property type="component" value="Unassembled WGS sequence"/>
</dbReference>
<evidence type="ECO:0000256" key="1">
    <source>
        <dbReference type="SAM" id="MobiDB-lite"/>
    </source>
</evidence>
<protein>
    <submittedName>
        <fullName evidence="3">Uncharacterized protein</fullName>
    </submittedName>
</protein>
<accession>A0A6I4IYJ2</accession>
<feature type="region of interest" description="Disordered" evidence="1">
    <location>
        <begin position="65"/>
        <end position="86"/>
    </location>
</feature>
<sequence>MSFTPEFWLILGLTLVLGWVLGLMSRSGGGRWKRELAAEREAHATYRRDAEARIGELERENARYRADLPPRDRPASAIDNLDLRRP</sequence>
<keyword evidence="2" id="KW-0472">Membrane</keyword>